<feature type="transmembrane region" description="Helical" evidence="2">
    <location>
        <begin position="234"/>
        <end position="251"/>
    </location>
</feature>
<gene>
    <name evidence="3" type="ORF">OXX778_LOCUS7168</name>
</gene>
<dbReference type="EMBL" id="CAJNOC010000899">
    <property type="protein sequence ID" value="CAF0815037.1"/>
    <property type="molecule type" value="Genomic_DNA"/>
</dbReference>
<proteinExistence type="predicted"/>
<sequence length="295" mass="33628">MSTELSAKSIISDNVVKTKSIRGQRTRATTSKTSTTNTESLGGTDNSNEKVQTLKRRKSVDVVKSEELATRRSTKRSTSNRNSRSSSRGRTTSTNTKTVTAPKLYTKKDMQAQSPAVTRSRRKTANNKSPQTQTTSPKQNEPEIIEIETIKTASFTTEEIDMVEKSPKKFNSNEDNVELVDKTSSENRFENDEIEDSKTRRINEQKMNKSFKEDEYAKSKTYESGYLRFTSWKIIRLVLITILFLIILAVLNNTKRIESLQILNKNCPLFKSVQNNVDYLTDYLRNVFYSSGNLI</sequence>
<reference evidence="3" key="1">
    <citation type="submission" date="2021-02" db="EMBL/GenBank/DDBJ databases">
        <authorList>
            <person name="Nowell W R."/>
        </authorList>
    </citation>
    <scope>NUCLEOTIDE SEQUENCE</scope>
    <source>
        <strain evidence="3">Ploen Becks lab</strain>
    </source>
</reference>
<evidence type="ECO:0000313" key="3">
    <source>
        <dbReference type="EMBL" id="CAF0815037.1"/>
    </source>
</evidence>
<keyword evidence="2" id="KW-1133">Transmembrane helix</keyword>
<feature type="compositionally biased region" description="Polar residues" evidence="1">
    <location>
        <begin position="126"/>
        <end position="139"/>
    </location>
</feature>
<keyword evidence="2" id="KW-0812">Transmembrane</keyword>
<dbReference type="Proteomes" id="UP000663879">
    <property type="component" value="Unassembled WGS sequence"/>
</dbReference>
<accession>A0A813TME0</accession>
<protein>
    <submittedName>
        <fullName evidence="3">Uncharacterized protein</fullName>
    </submittedName>
</protein>
<feature type="region of interest" description="Disordered" evidence="1">
    <location>
        <begin position="17"/>
        <end position="145"/>
    </location>
</feature>
<feature type="compositionally biased region" description="Low complexity" evidence="1">
    <location>
        <begin position="76"/>
        <end position="98"/>
    </location>
</feature>
<dbReference type="AlphaFoldDB" id="A0A813TME0"/>
<keyword evidence="4" id="KW-1185">Reference proteome</keyword>
<dbReference type="OrthoDB" id="10665732at2759"/>
<organism evidence="3 4">
    <name type="scientific">Brachionus calyciflorus</name>
    <dbReference type="NCBI Taxonomy" id="104777"/>
    <lineage>
        <taxon>Eukaryota</taxon>
        <taxon>Metazoa</taxon>
        <taxon>Spiralia</taxon>
        <taxon>Gnathifera</taxon>
        <taxon>Rotifera</taxon>
        <taxon>Eurotatoria</taxon>
        <taxon>Monogononta</taxon>
        <taxon>Pseudotrocha</taxon>
        <taxon>Ploima</taxon>
        <taxon>Brachionidae</taxon>
        <taxon>Brachionus</taxon>
    </lineage>
</organism>
<feature type="compositionally biased region" description="Basic and acidic residues" evidence="1">
    <location>
        <begin position="59"/>
        <end position="70"/>
    </location>
</feature>
<feature type="compositionally biased region" description="Polar residues" evidence="1">
    <location>
        <begin position="41"/>
        <end position="51"/>
    </location>
</feature>
<keyword evidence="2" id="KW-0472">Membrane</keyword>
<feature type="compositionally biased region" description="Low complexity" evidence="1">
    <location>
        <begin position="26"/>
        <end position="40"/>
    </location>
</feature>
<evidence type="ECO:0000256" key="2">
    <source>
        <dbReference type="SAM" id="Phobius"/>
    </source>
</evidence>
<comment type="caution">
    <text evidence="3">The sequence shown here is derived from an EMBL/GenBank/DDBJ whole genome shotgun (WGS) entry which is preliminary data.</text>
</comment>
<name>A0A813TME0_9BILA</name>
<evidence type="ECO:0000313" key="4">
    <source>
        <dbReference type="Proteomes" id="UP000663879"/>
    </source>
</evidence>
<evidence type="ECO:0000256" key="1">
    <source>
        <dbReference type="SAM" id="MobiDB-lite"/>
    </source>
</evidence>